<feature type="domain" description="YhaN AAA" evidence="4">
    <location>
        <begin position="1"/>
        <end position="205"/>
    </location>
</feature>
<comment type="caution">
    <text evidence="5">The sequence shown here is derived from an EMBL/GenBank/DDBJ whole genome shotgun (WGS) entry which is preliminary data.</text>
</comment>
<dbReference type="AlphaFoldDB" id="A0ABD4TH62"/>
<keyword evidence="3" id="KW-0472">Membrane</keyword>
<feature type="coiled-coil region" evidence="1">
    <location>
        <begin position="541"/>
        <end position="575"/>
    </location>
</feature>
<dbReference type="EMBL" id="VOTZ01000007">
    <property type="protein sequence ID" value="MCQ1538288.1"/>
    <property type="molecule type" value="Genomic_DNA"/>
</dbReference>
<evidence type="ECO:0000256" key="1">
    <source>
        <dbReference type="SAM" id="Coils"/>
    </source>
</evidence>
<sequence length="1045" mass="116845">MKISSLFIDGFGVFNKWKPPEEFGDGLTAVIGENEAGKTTLLSFIRRMLYGFPGGKKQKINHYQPVNGGTIGGRLEILSDDGRAYHLSRSGVRGEPSVTLADGTALSGSTLPSLLGPGNQVFYENVCAIGLDELQQFSTLDQDEIRDRLAAAGAGNLPMRKVASFLDESADKIYAVKGRTKRLNELMSGIKKLDQDIRVAKKQQSDYDRIADELARLTGVCLEEQERKQGFSGEIEYYKALSQGWEPFSERKDALDQIRDIPETGSFPGDALSQLSRMQEEISRLAEVCRDLRESIGTTDQQYRSCEVRDEILAEKDAIHEIERNIEWYRSQVAASGDIANKRTQEEQRLNEKLRYLGEGWDEERISLFDTSVPVRDEADTIRERLRSSERASDKAQSEVSVAEQAVTEKEGSVRSLQKRRTEIGDVPDMDTAGRRLSNARELNRSIQELFGHEQRIQAIQQEEARRDEILSAFSRPEEPGTPSWPGILVLLAAVLSIAGGVLMDALLLGGIIGLILIIAAAGLLLSMRKGDEEKNTFTEAGSYRAEIKRLAEQRQDAEAERDQIRQKVQQLVDALGLKGTITRTAAEECLHASEDLLRKAEKAAAIDLDIEEAISHLQAADDVLKKAQKQLAYAHKERSAALKIWQAWCIARDLSPDMNPDRMPDLFNEIEAAAHAYARIRGYIAEEEGVAANIERFQEKVSAVVAACGEEMNGPHDFVAEDLARMLDEEEALDRTRASLKATLEMQRTKLEKETGRLAEADEKLNTFLSEGGAETADEYRTHVAQSVERERLLEIIQNAESTIRRISGDERYDGFMIALEKYDPLSMEVQREEKQEIVKHIEESIGSINQEIGQLNAAKKQIEEDHNLPLLLSQQAALVEELQSVSRQWAVYTVASHLLNQAVSTFERERQPQIVREAQSFFSRFTGGRYTRIITPLDGGEIYVEEANGTRKTLPQLSRGTAEQLYLALRFGYIRDYATSSVPVPIIFDDILVNFDPARRKNACDAIADLAETCQVLYFTCHPETVRDLTEAVPGAVVMGLGR</sequence>
<feature type="coiled-coil region" evidence="1">
    <location>
        <begin position="745"/>
        <end position="772"/>
    </location>
</feature>
<feature type="transmembrane region" description="Helical" evidence="3">
    <location>
        <begin position="485"/>
        <end position="503"/>
    </location>
</feature>
<reference evidence="5 6" key="1">
    <citation type="submission" date="2019-08" db="EMBL/GenBank/DDBJ databases">
        <authorList>
            <person name="Chen S.-C."/>
            <person name="Lai M.-C."/>
            <person name="You Y.-T."/>
        </authorList>
    </citation>
    <scope>NUCLEOTIDE SEQUENCE [LARGE SCALE GENOMIC DNA]</scope>
    <source>
        <strain evidence="5 6">P2F9704a</strain>
    </source>
</reference>
<feature type="transmembrane region" description="Helical" evidence="3">
    <location>
        <begin position="508"/>
        <end position="528"/>
    </location>
</feature>
<dbReference type="Proteomes" id="UP001524383">
    <property type="component" value="Unassembled WGS sequence"/>
</dbReference>
<evidence type="ECO:0000256" key="2">
    <source>
        <dbReference type="SAM" id="MobiDB-lite"/>
    </source>
</evidence>
<dbReference type="PANTHER" id="PTHR41259">
    <property type="entry name" value="DOUBLE-STRAND BREAK REPAIR RAD50 ATPASE, PUTATIVE-RELATED"/>
    <property type="match status" value="1"/>
</dbReference>
<dbReference type="RefSeq" id="WP_255332225.1">
    <property type="nucleotide sequence ID" value="NZ_VOTZ01000007.1"/>
</dbReference>
<dbReference type="Pfam" id="PF13514">
    <property type="entry name" value="AAA_27"/>
    <property type="match status" value="1"/>
</dbReference>
<accession>A0ABD4TH62</accession>
<feature type="region of interest" description="Disordered" evidence="2">
    <location>
        <begin position="385"/>
        <end position="437"/>
    </location>
</feature>
<protein>
    <submittedName>
        <fullName evidence="5">AAA family ATPase</fullName>
    </submittedName>
</protein>
<keyword evidence="3" id="KW-0812">Transmembrane</keyword>
<keyword evidence="1" id="KW-0175">Coiled coil</keyword>
<dbReference type="Gene3D" id="3.40.50.300">
    <property type="entry name" value="P-loop containing nucleotide triphosphate hydrolases"/>
    <property type="match status" value="2"/>
</dbReference>
<name>A0ABD4TH62_9EURY</name>
<evidence type="ECO:0000313" key="6">
    <source>
        <dbReference type="Proteomes" id="UP001524383"/>
    </source>
</evidence>
<evidence type="ECO:0000256" key="3">
    <source>
        <dbReference type="SAM" id="Phobius"/>
    </source>
</evidence>
<proteinExistence type="predicted"/>
<organism evidence="5 6">
    <name type="scientific">Methanocalculus taiwanensis</name>
    <dbReference type="NCBI Taxonomy" id="106207"/>
    <lineage>
        <taxon>Archaea</taxon>
        <taxon>Methanobacteriati</taxon>
        <taxon>Methanobacteriota</taxon>
        <taxon>Stenosarchaea group</taxon>
        <taxon>Methanomicrobia</taxon>
        <taxon>Methanomicrobiales</taxon>
        <taxon>Methanocalculaceae</taxon>
        <taxon>Methanocalculus</taxon>
    </lineage>
</organism>
<keyword evidence="3" id="KW-1133">Transmembrane helix</keyword>
<dbReference type="InterPro" id="IPR038734">
    <property type="entry name" value="YhaN_AAA"/>
</dbReference>
<dbReference type="SUPFAM" id="SSF52540">
    <property type="entry name" value="P-loop containing nucleoside triphosphate hydrolases"/>
    <property type="match status" value="1"/>
</dbReference>
<evidence type="ECO:0000259" key="4">
    <source>
        <dbReference type="Pfam" id="PF13514"/>
    </source>
</evidence>
<dbReference type="PANTHER" id="PTHR41259:SF1">
    <property type="entry name" value="DOUBLE-STRAND BREAK REPAIR RAD50 ATPASE, PUTATIVE-RELATED"/>
    <property type="match status" value="1"/>
</dbReference>
<dbReference type="InterPro" id="IPR027417">
    <property type="entry name" value="P-loop_NTPase"/>
</dbReference>
<gene>
    <name evidence="5" type="ORF">FTO68_04700</name>
</gene>
<keyword evidence="6" id="KW-1185">Reference proteome</keyword>
<evidence type="ECO:0000313" key="5">
    <source>
        <dbReference type="EMBL" id="MCQ1538288.1"/>
    </source>
</evidence>
<feature type="compositionally biased region" description="Basic and acidic residues" evidence="2">
    <location>
        <begin position="385"/>
        <end position="397"/>
    </location>
</feature>